<protein>
    <recommendedName>
        <fullName evidence="1">Helicase XPB/Ssl2 N-terminal domain-containing protein</fullName>
    </recommendedName>
</protein>
<proteinExistence type="predicted"/>
<accession>A0A917HUD6</accession>
<sequence>MNVRQLSERLSAGKQAEFMEAGAWQPAAREGLRWQNVAADARYVELAAGLLSNGARAVFRALLARYGPVPVLEEHLLREGPADARLSRAEFRCGMNELLQAGILLAARRSWGERYYFTVWDSFKVWRNCLLPCAVSPIADKDCRLEMAEEPAVPLGRQLLASWTELARCGLELTTKGQLAKRTVQKASQPLAAADVWLERLGSRGGETGISYPLGLALALEIASRMELIVPGQKRLVWQTEALSEWLAMPALIRESMLHEWCMLHLAYQKPQSAHAAAVLSSLEAGKWYEERKLTDHLLEMLHVLQHESWVKPISLNGWEEWLELLLAFGWLERAQSPAGSLLRWRIEPRSSQAAASLAASAGQLRSASIIVEPNGDVIAFPHSDFRLLWELELIGERVSSADRLTVYRLSAAATARALKQGRTLESILLFLQEASGTELPPLVRSCLEDWSSASGQNERVRKELESESESELFRSFPFLDASLEGGFHEGIPLGPSAGMLYNGWLEQHFELLEEDGMQQPFPELERVPVSWVKQFRAYHHSTKREMLERALSWHSPVQLKIEGDLLAFVPDKLEQDASGWTVSGLLREEQLQRQVTLTPDMWEEMKLVLPGMDGFL</sequence>
<gene>
    <name evidence="2" type="ORF">GCM10010918_55320</name>
</gene>
<dbReference type="InterPro" id="IPR032830">
    <property type="entry name" value="XPB/Ssl2_N"/>
</dbReference>
<keyword evidence="3" id="KW-1185">Reference proteome</keyword>
<feature type="domain" description="Helicase XPB/Ssl2 N-terminal" evidence="1">
    <location>
        <begin position="371"/>
        <end position="461"/>
    </location>
</feature>
<name>A0A917HUD6_9BACL</name>
<organism evidence="2 3">
    <name type="scientific">Paenibacillus radicis</name>
    <name type="common">ex Gao et al. 2016</name>
    <dbReference type="NCBI Taxonomy" id="1737354"/>
    <lineage>
        <taxon>Bacteria</taxon>
        <taxon>Bacillati</taxon>
        <taxon>Bacillota</taxon>
        <taxon>Bacilli</taxon>
        <taxon>Bacillales</taxon>
        <taxon>Paenibacillaceae</taxon>
        <taxon>Paenibacillus</taxon>
    </lineage>
</organism>
<comment type="caution">
    <text evidence="2">The sequence shown here is derived from an EMBL/GenBank/DDBJ whole genome shotgun (WGS) entry which is preliminary data.</text>
</comment>
<dbReference type="Pfam" id="PF13625">
    <property type="entry name" value="Helicase_C_3"/>
    <property type="match status" value="1"/>
</dbReference>
<dbReference type="Proteomes" id="UP000600247">
    <property type="component" value="Unassembled WGS sequence"/>
</dbReference>
<evidence type="ECO:0000313" key="3">
    <source>
        <dbReference type="Proteomes" id="UP000600247"/>
    </source>
</evidence>
<dbReference type="EMBL" id="BMHY01000022">
    <property type="protein sequence ID" value="GGG89482.1"/>
    <property type="molecule type" value="Genomic_DNA"/>
</dbReference>
<dbReference type="RefSeq" id="WP_188892921.1">
    <property type="nucleotide sequence ID" value="NZ_BMHY01000022.1"/>
</dbReference>
<dbReference type="AlphaFoldDB" id="A0A917HUD6"/>
<evidence type="ECO:0000313" key="2">
    <source>
        <dbReference type="EMBL" id="GGG89482.1"/>
    </source>
</evidence>
<evidence type="ECO:0000259" key="1">
    <source>
        <dbReference type="Pfam" id="PF13625"/>
    </source>
</evidence>
<reference evidence="2 3" key="1">
    <citation type="journal article" date="2014" name="Int. J. Syst. Evol. Microbiol.">
        <title>Complete genome sequence of Corynebacterium casei LMG S-19264T (=DSM 44701T), isolated from a smear-ripened cheese.</title>
        <authorList>
            <consortium name="US DOE Joint Genome Institute (JGI-PGF)"/>
            <person name="Walter F."/>
            <person name="Albersmeier A."/>
            <person name="Kalinowski J."/>
            <person name="Ruckert C."/>
        </authorList>
    </citation>
    <scope>NUCLEOTIDE SEQUENCE [LARGE SCALE GENOMIC DNA]</scope>
    <source>
        <strain evidence="2 3">CGMCC 1.15286</strain>
    </source>
</reference>